<dbReference type="Pfam" id="PF13556">
    <property type="entry name" value="HTH_30"/>
    <property type="match status" value="1"/>
</dbReference>
<sequence>MEDEQELHSWLTAIGTLTSAVNAGRGLREVLDLVASTARHLLGLDFCGVLLPDAEERNLVIAAWSGLSATYVARVNSDHPVPLEDDALTGAPSSRAYRSGRPAAVKDISREPGFIWGGVAHDQDYRSMLSVPLVTASGVIGTLNSYRSAVHAFGPEEIGRLQLLAEHAAIAITSARLVEDLRRQHDLVSRSEEIHERLLRVAVRSGGIQGIAAALHDLLDTAVLLQEARGEVLAAAGPPAEPPVAGWPATAPAPGTDLVREQDGHIVADVVLFGEVPARVWLPGRRGPLATLDRRALEHASVVLSLELLRRRTALEVEQNLRGELLAELLTGADPRSEALLHRARLLGHDLTRTHCALVARIDTTGQGSTARTLRRAADEANRLASTITPRPLISQHQEAIVALWPVPATGPDQGPQIAETLRRAISTTAGVSSVTVAVSELTDSKFAEAYRTARGALAVADRQEHNAGVITLEGLGVAGLLLQLGDPAPLRSYADRTLGPLIRHDDQHGTSLVATLRAHLAHRLDRQATAQALMVHPNTISQRLRRIETLTGMDLRDAASAVEARSALMVLDVAHGIAWNVPRTE</sequence>
<dbReference type="PANTHER" id="PTHR33744">
    <property type="entry name" value="CARBOHYDRATE DIACID REGULATOR"/>
    <property type="match status" value="1"/>
</dbReference>
<accession>A0AB39R685</accession>
<dbReference type="SUPFAM" id="SSF55781">
    <property type="entry name" value="GAF domain-like"/>
    <property type="match status" value="1"/>
</dbReference>
<dbReference type="InterPro" id="IPR029016">
    <property type="entry name" value="GAF-like_dom_sf"/>
</dbReference>
<dbReference type="InterPro" id="IPR001849">
    <property type="entry name" value="PH_domain"/>
</dbReference>
<dbReference type="InterPro" id="IPR051448">
    <property type="entry name" value="CdaR-like_regulators"/>
</dbReference>
<name>A0AB39R685_9ACTN</name>
<organism evidence="3">
    <name type="scientific">Streptomyces sp. R39</name>
    <dbReference type="NCBI Taxonomy" id="3238631"/>
    <lineage>
        <taxon>Bacteria</taxon>
        <taxon>Bacillati</taxon>
        <taxon>Actinomycetota</taxon>
        <taxon>Actinomycetes</taxon>
        <taxon>Kitasatosporales</taxon>
        <taxon>Streptomycetaceae</taxon>
        <taxon>Streptomyces</taxon>
    </lineage>
</organism>
<dbReference type="EMBL" id="CP163441">
    <property type="protein sequence ID" value="XDQ49205.1"/>
    <property type="molecule type" value="Genomic_DNA"/>
</dbReference>
<proteinExistence type="inferred from homology"/>
<protein>
    <submittedName>
        <fullName evidence="3">Helix-turn-helix domain-containing protein</fullName>
    </submittedName>
</protein>
<dbReference type="InterPro" id="IPR003018">
    <property type="entry name" value="GAF"/>
</dbReference>
<dbReference type="SMART" id="SM00065">
    <property type="entry name" value="GAF"/>
    <property type="match status" value="1"/>
</dbReference>
<dbReference type="Gene3D" id="3.30.450.40">
    <property type="match status" value="1"/>
</dbReference>
<evidence type="ECO:0000256" key="1">
    <source>
        <dbReference type="ARBA" id="ARBA00006754"/>
    </source>
</evidence>
<evidence type="ECO:0000313" key="3">
    <source>
        <dbReference type="EMBL" id="XDQ49205.1"/>
    </source>
</evidence>
<feature type="domain" description="PH" evidence="2">
    <location>
        <begin position="1"/>
        <end position="19"/>
    </location>
</feature>
<dbReference type="InterPro" id="IPR042070">
    <property type="entry name" value="PucR_C-HTH_sf"/>
</dbReference>
<evidence type="ECO:0000259" key="2">
    <source>
        <dbReference type="PROSITE" id="PS50003"/>
    </source>
</evidence>
<dbReference type="InterPro" id="IPR025736">
    <property type="entry name" value="PucR_C-HTH_dom"/>
</dbReference>
<dbReference type="Pfam" id="PF17853">
    <property type="entry name" value="GGDEF_2"/>
    <property type="match status" value="1"/>
</dbReference>
<dbReference type="Gene3D" id="1.10.10.2840">
    <property type="entry name" value="PucR C-terminal helix-turn-helix domain"/>
    <property type="match status" value="1"/>
</dbReference>
<dbReference type="PANTHER" id="PTHR33744:SF1">
    <property type="entry name" value="DNA-BINDING TRANSCRIPTIONAL ACTIVATOR ADER"/>
    <property type="match status" value="1"/>
</dbReference>
<dbReference type="RefSeq" id="WP_369227859.1">
    <property type="nucleotide sequence ID" value="NZ_CP163441.1"/>
</dbReference>
<reference evidence="3" key="1">
    <citation type="submission" date="2024-07" db="EMBL/GenBank/DDBJ databases">
        <authorList>
            <person name="Yu S.T."/>
        </authorList>
    </citation>
    <scope>NUCLEOTIDE SEQUENCE</scope>
    <source>
        <strain evidence="3">R39</strain>
    </source>
</reference>
<gene>
    <name evidence="3" type="ORF">AB5J52_46925</name>
</gene>
<dbReference type="PROSITE" id="PS50003">
    <property type="entry name" value="PH_DOMAIN"/>
    <property type="match status" value="1"/>
</dbReference>
<dbReference type="Pfam" id="PF13185">
    <property type="entry name" value="GAF_2"/>
    <property type="match status" value="1"/>
</dbReference>
<comment type="similarity">
    <text evidence="1">Belongs to the CdaR family.</text>
</comment>
<dbReference type="InterPro" id="IPR041522">
    <property type="entry name" value="CdaR_GGDEF"/>
</dbReference>
<dbReference type="AlphaFoldDB" id="A0AB39R685"/>